<dbReference type="RefSeq" id="WP_021239773.1">
    <property type="nucleotide sequence ID" value="NZ_ATHO01000161.1"/>
</dbReference>
<reference evidence="2 3" key="1">
    <citation type="journal article" date="2013" name="Genome Announc.">
        <title>Draft Genome Sequence of Sphingobium quisquiliarum Strain P25T, a Novel Hexachlorocyclohexane (HCH)-Degrading Bacterium Isolated from an HCH Dumpsite.</title>
        <authorList>
            <person name="Kumar Singh A."/>
            <person name="Sangwan N."/>
            <person name="Sharma A."/>
            <person name="Gupta V."/>
            <person name="Khurana J.P."/>
            <person name="Lal R."/>
        </authorList>
    </citation>
    <scope>NUCLEOTIDE SEQUENCE [LARGE SCALE GENOMIC DNA]</scope>
    <source>
        <strain evidence="2 3">P25</strain>
    </source>
</reference>
<protein>
    <submittedName>
        <fullName evidence="2">Uncharacterized protein</fullName>
    </submittedName>
</protein>
<proteinExistence type="predicted"/>
<comment type="caution">
    <text evidence="2">The sequence shown here is derived from an EMBL/GenBank/DDBJ whole genome shotgun (WGS) entry which is preliminary data.</text>
</comment>
<dbReference type="InterPro" id="IPR038996">
    <property type="entry name" value="Gp14"/>
</dbReference>
<evidence type="ECO:0000313" key="3">
    <source>
        <dbReference type="Proteomes" id="UP000015525"/>
    </source>
</evidence>
<dbReference type="EMBL" id="ATHO01000161">
    <property type="protein sequence ID" value="EQA99969.1"/>
    <property type="molecule type" value="Genomic_DNA"/>
</dbReference>
<dbReference type="Proteomes" id="UP000015525">
    <property type="component" value="Unassembled WGS sequence"/>
</dbReference>
<accession>T0HKX1</accession>
<feature type="region of interest" description="Disordered" evidence="1">
    <location>
        <begin position="154"/>
        <end position="180"/>
    </location>
</feature>
<feature type="region of interest" description="Disordered" evidence="1">
    <location>
        <begin position="102"/>
        <end position="123"/>
    </location>
</feature>
<feature type="compositionally biased region" description="Basic and acidic residues" evidence="1">
    <location>
        <begin position="106"/>
        <end position="115"/>
    </location>
</feature>
<gene>
    <name evidence="2" type="ORF">L288_18835</name>
</gene>
<organism evidence="2 3">
    <name type="scientific">Sphingobium quisquiliarum P25</name>
    <dbReference type="NCBI Taxonomy" id="1329909"/>
    <lineage>
        <taxon>Bacteria</taxon>
        <taxon>Pseudomonadati</taxon>
        <taxon>Pseudomonadota</taxon>
        <taxon>Alphaproteobacteria</taxon>
        <taxon>Sphingomonadales</taxon>
        <taxon>Sphingomonadaceae</taxon>
        <taxon>Sphingobium</taxon>
    </lineage>
</organism>
<name>T0HKX1_9SPHN</name>
<evidence type="ECO:0000313" key="2">
    <source>
        <dbReference type="EMBL" id="EQA99969.1"/>
    </source>
</evidence>
<dbReference type="AlphaFoldDB" id="T0HKX1"/>
<keyword evidence="3" id="KW-1185">Reference proteome</keyword>
<evidence type="ECO:0000256" key="1">
    <source>
        <dbReference type="SAM" id="MobiDB-lite"/>
    </source>
</evidence>
<sequence>MCEPVTAAIAVGVASVASTTATVIGQAKAAKAQAKALNEQFAAVAEENRLAASAEMFERDRAARREQARIRTAAGEAGLGLNSGAVEQLLLDSAMQNELANQRSLANRESRDAAAKADATSMMSRVQKPTMLGAGLQIGSSALSAWSGIQDAKLRVSPPPFRGTPVQRPPRMSSKTSRWI</sequence>
<dbReference type="PATRIC" id="fig|1329909.3.peg.3623"/>
<dbReference type="Pfam" id="PF24072">
    <property type="entry name" value="T7_gp14"/>
    <property type="match status" value="1"/>
</dbReference>